<protein>
    <submittedName>
        <fullName evidence="1">Uncharacterized protein</fullName>
    </submittedName>
</protein>
<evidence type="ECO:0000313" key="1">
    <source>
        <dbReference type="EMBL" id="CAK9219406.1"/>
    </source>
</evidence>
<gene>
    <name evidence="1" type="ORF">CSSPTR1EN2_LOCUS14475</name>
</gene>
<sequence>MKGKNFYFPMAIVEAVDEVKGVNVSFIDHRDAWCPCYVDWGPILKKNFKLLPVQYTFNYFFEFDEGHVSMRSLCSTLDSVAVNVPLVNATKST</sequence>
<dbReference type="Proteomes" id="UP001497512">
    <property type="component" value="Chromosome 3"/>
</dbReference>
<keyword evidence="2" id="KW-1185">Reference proteome</keyword>
<proteinExistence type="predicted"/>
<accession>A0ABP0UDY2</accession>
<name>A0ABP0UDY2_9BRYO</name>
<organism evidence="1 2">
    <name type="scientific">Sphagnum troendelagicum</name>
    <dbReference type="NCBI Taxonomy" id="128251"/>
    <lineage>
        <taxon>Eukaryota</taxon>
        <taxon>Viridiplantae</taxon>
        <taxon>Streptophyta</taxon>
        <taxon>Embryophyta</taxon>
        <taxon>Bryophyta</taxon>
        <taxon>Sphagnophytina</taxon>
        <taxon>Sphagnopsida</taxon>
        <taxon>Sphagnales</taxon>
        <taxon>Sphagnaceae</taxon>
        <taxon>Sphagnum</taxon>
    </lineage>
</organism>
<dbReference type="EMBL" id="OZ019895">
    <property type="protein sequence ID" value="CAK9219406.1"/>
    <property type="molecule type" value="Genomic_DNA"/>
</dbReference>
<reference evidence="1" key="1">
    <citation type="submission" date="2024-02" db="EMBL/GenBank/DDBJ databases">
        <authorList>
            <consortium name="ELIXIR-Norway"/>
            <consortium name="Elixir Norway"/>
        </authorList>
    </citation>
    <scope>NUCLEOTIDE SEQUENCE</scope>
</reference>
<evidence type="ECO:0000313" key="2">
    <source>
        <dbReference type="Proteomes" id="UP001497512"/>
    </source>
</evidence>